<organism evidence="1 2">
    <name type="scientific">Dentiscutata heterogama</name>
    <dbReference type="NCBI Taxonomy" id="1316150"/>
    <lineage>
        <taxon>Eukaryota</taxon>
        <taxon>Fungi</taxon>
        <taxon>Fungi incertae sedis</taxon>
        <taxon>Mucoromycota</taxon>
        <taxon>Glomeromycotina</taxon>
        <taxon>Glomeromycetes</taxon>
        <taxon>Diversisporales</taxon>
        <taxon>Gigasporaceae</taxon>
        <taxon>Dentiscutata</taxon>
    </lineage>
</organism>
<comment type="caution">
    <text evidence="1">The sequence shown here is derived from an EMBL/GenBank/DDBJ whole genome shotgun (WGS) entry which is preliminary data.</text>
</comment>
<evidence type="ECO:0000313" key="1">
    <source>
        <dbReference type="EMBL" id="CAG8462992.1"/>
    </source>
</evidence>
<keyword evidence="2" id="KW-1185">Reference proteome</keyword>
<proteinExistence type="predicted"/>
<name>A0ACA9KAT6_9GLOM</name>
<reference evidence="1" key="1">
    <citation type="submission" date="2021-06" db="EMBL/GenBank/DDBJ databases">
        <authorList>
            <person name="Kallberg Y."/>
            <person name="Tangrot J."/>
            <person name="Rosling A."/>
        </authorList>
    </citation>
    <scope>NUCLEOTIDE SEQUENCE</scope>
    <source>
        <strain evidence="1">IL203A</strain>
    </source>
</reference>
<sequence length="154" mass="17122">MNISIPSILIANSHNLITSTSDLAISTITSTNSSNLVATIASFSSPAISIAINTSNNFITFKSGNFTISTLFIEPSSFTANLRKERNFLKILADLITPSKEIFRVSSSEEKSNKNAILSLVQLYNKAKHSQKYTILANYAKIWSWYRFAKVFED</sequence>
<protein>
    <submittedName>
        <fullName evidence="1">9926_t:CDS:1</fullName>
    </submittedName>
</protein>
<gene>
    <name evidence="1" type="ORF">DHETER_LOCUS1369</name>
</gene>
<dbReference type="Proteomes" id="UP000789702">
    <property type="component" value="Unassembled WGS sequence"/>
</dbReference>
<evidence type="ECO:0000313" key="2">
    <source>
        <dbReference type="Proteomes" id="UP000789702"/>
    </source>
</evidence>
<dbReference type="EMBL" id="CAJVPU010000818">
    <property type="protein sequence ID" value="CAG8462992.1"/>
    <property type="molecule type" value="Genomic_DNA"/>
</dbReference>
<accession>A0ACA9KAT6</accession>